<feature type="transmembrane region" description="Helical" evidence="1">
    <location>
        <begin position="433"/>
        <end position="453"/>
    </location>
</feature>
<feature type="transmembrane region" description="Helical" evidence="1">
    <location>
        <begin position="249"/>
        <end position="269"/>
    </location>
</feature>
<dbReference type="RefSeq" id="WP_092590134.1">
    <property type="nucleotide sequence ID" value="NZ_FMWL01000005.1"/>
</dbReference>
<organism evidence="2 3">
    <name type="scientific">Acidaminobacter hydrogenoformans DSM 2784</name>
    <dbReference type="NCBI Taxonomy" id="1120920"/>
    <lineage>
        <taxon>Bacteria</taxon>
        <taxon>Bacillati</taxon>
        <taxon>Bacillota</taxon>
        <taxon>Clostridia</taxon>
        <taxon>Peptostreptococcales</taxon>
        <taxon>Acidaminobacteraceae</taxon>
        <taxon>Acidaminobacter</taxon>
    </lineage>
</organism>
<evidence type="ECO:0000313" key="3">
    <source>
        <dbReference type="Proteomes" id="UP000199208"/>
    </source>
</evidence>
<dbReference type="Proteomes" id="UP000199208">
    <property type="component" value="Unassembled WGS sequence"/>
</dbReference>
<feature type="transmembrane region" description="Helical" evidence="1">
    <location>
        <begin position="155"/>
        <end position="177"/>
    </location>
</feature>
<keyword evidence="1" id="KW-0472">Membrane</keyword>
<keyword evidence="1" id="KW-0812">Transmembrane</keyword>
<feature type="transmembrane region" description="Helical" evidence="1">
    <location>
        <begin position="119"/>
        <end position="143"/>
    </location>
</feature>
<dbReference type="OrthoDB" id="138672at2"/>
<keyword evidence="3" id="KW-1185">Reference proteome</keyword>
<evidence type="ECO:0000313" key="2">
    <source>
        <dbReference type="EMBL" id="SCZ78619.1"/>
    </source>
</evidence>
<feature type="transmembrane region" description="Helical" evidence="1">
    <location>
        <begin position="500"/>
        <end position="523"/>
    </location>
</feature>
<accession>A0A1G5RZ80</accession>
<name>A0A1G5RZ80_9FIRM</name>
<dbReference type="STRING" id="1120920.SAMN03080599_01350"/>
<feature type="transmembrane region" description="Helical" evidence="1">
    <location>
        <begin position="74"/>
        <end position="98"/>
    </location>
</feature>
<keyword evidence="1" id="KW-1133">Transmembrane helix</keyword>
<feature type="transmembrane region" description="Helical" evidence="1">
    <location>
        <begin position="189"/>
        <end position="209"/>
    </location>
</feature>
<feature type="transmembrane region" description="Helical" evidence="1">
    <location>
        <begin position="34"/>
        <end position="54"/>
    </location>
</feature>
<sequence length="536" mass="58211">MRSLWSLTKLQLLGWFGLNKALHTRVPGQRRKNLLAAAGGLFLVVYFTGISYVYSDQVGRAFETVDALPLLPGLMMATASLVTLMTTIYKVNGALFNFRDYDMIMALPVKTGVVVASRMMALYLLNMAFVLMVMLPAAVVYGLRAQPEPLFYARFAASLVTLPFVPIVAATAIGILIHLVSAKFRYKNLLNILLSAAAVLAFMVGSSTLSTEGVNLMDITETLTNVINQIYPLAGFYVNGVVLGETTAFLAYVLLSLGIFGAFAALVGARFKRIHTRLTTASVRRRFVMGENTQAGSTPLRAFYQKEIRRYFASPIYVLNTAFGVVLYTAMSIALMFFRPASIGQLLEMPYFADYISRMAPLMASTFMALSSTTACSISLEGKSLWLAKSAPVKAMTIFHSKLGVNLTMTLPAVLVNGLLLMGALKTSFADSLLLLTLPAAYALFVSLAGLVVNLRYPFLDWMTETQPVKQSAATLITLLIGIGSVAGPLTLVIKYPGLNAHWVSFGVLGMLLLLSAGLYTYLSARGEKLLKSLEG</sequence>
<feature type="transmembrane region" description="Helical" evidence="1">
    <location>
        <begin position="316"/>
        <end position="339"/>
    </location>
</feature>
<reference evidence="2 3" key="1">
    <citation type="submission" date="2016-10" db="EMBL/GenBank/DDBJ databases">
        <authorList>
            <person name="de Groot N.N."/>
        </authorList>
    </citation>
    <scope>NUCLEOTIDE SEQUENCE [LARGE SCALE GENOMIC DNA]</scope>
    <source>
        <strain evidence="2 3">DSM 2784</strain>
    </source>
</reference>
<dbReference type="AlphaFoldDB" id="A0A1G5RZ80"/>
<dbReference type="EMBL" id="FMWL01000005">
    <property type="protein sequence ID" value="SCZ78619.1"/>
    <property type="molecule type" value="Genomic_DNA"/>
</dbReference>
<proteinExistence type="predicted"/>
<evidence type="ECO:0000256" key="1">
    <source>
        <dbReference type="SAM" id="Phobius"/>
    </source>
</evidence>
<feature type="transmembrane region" description="Helical" evidence="1">
    <location>
        <begin position="359"/>
        <end position="382"/>
    </location>
</feature>
<feature type="transmembrane region" description="Helical" evidence="1">
    <location>
        <begin position="403"/>
        <end position="421"/>
    </location>
</feature>
<protein>
    <submittedName>
        <fullName evidence="2">ABC-2 type transport system permease protein</fullName>
    </submittedName>
</protein>
<gene>
    <name evidence="2" type="ORF">SAMN03080599_01350</name>
</gene>
<feature type="transmembrane region" description="Helical" evidence="1">
    <location>
        <begin position="473"/>
        <end position="494"/>
    </location>
</feature>